<dbReference type="EMBL" id="KV875102">
    <property type="protein sequence ID" value="OIW25115.1"/>
    <property type="molecule type" value="Genomic_DNA"/>
</dbReference>
<evidence type="ECO:0000313" key="3">
    <source>
        <dbReference type="Proteomes" id="UP000182658"/>
    </source>
</evidence>
<feature type="compositionally biased region" description="Basic and acidic residues" evidence="1">
    <location>
        <begin position="138"/>
        <end position="156"/>
    </location>
</feature>
<protein>
    <submittedName>
        <fullName evidence="2">Uncharacterized protein</fullName>
    </submittedName>
</protein>
<feature type="region of interest" description="Disordered" evidence="1">
    <location>
        <begin position="85"/>
        <end position="156"/>
    </location>
</feature>
<dbReference type="InParanoid" id="A0A1J7ICV3"/>
<name>A0A1J7ICV3_9PEZI</name>
<reference evidence="2 3" key="1">
    <citation type="submission" date="2016-10" db="EMBL/GenBank/DDBJ databases">
        <title>Draft genome sequence of Coniochaeta ligniaria NRRL30616, a lignocellulolytic fungus for bioabatement of inhibitors in plant biomass hydrolysates.</title>
        <authorList>
            <consortium name="DOE Joint Genome Institute"/>
            <person name="Jimenez D.J."/>
            <person name="Hector R.E."/>
            <person name="Riley R."/>
            <person name="Sun H."/>
            <person name="Grigoriev I.V."/>
            <person name="Van Elsas J.D."/>
            <person name="Nichols N.N."/>
        </authorList>
    </citation>
    <scope>NUCLEOTIDE SEQUENCE [LARGE SCALE GENOMIC DNA]</scope>
    <source>
        <strain evidence="2 3">NRRL 30616</strain>
    </source>
</reference>
<proteinExistence type="predicted"/>
<feature type="compositionally biased region" description="Low complexity" evidence="1">
    <location>
        <begin position="85"/>
        <end position="98"/>
    </location>
</feature>
<gene>
    <name evidence="2" type="ORF">CONLIGDRAFT_684987</name>
</gene>
<keyword evidence="3" id="KW-1185">Reference proteome</keyword>
<sequence>MSKTAVANFSKGERQARTTQHLHKGIKDLKGNNTGENNIVARLATESVKQQLDRAAQFFIQEDRLPFALRGNMDAEVTKWQMFLSVRRPPLSPVQSPSRRSRRHPNTNNDHDHDEGPRHEAGDRGEGRAGTGSQAEQRAVDEQAAEMRQRVVARRE</sequence>
<evidence type="ECO:0000256" key="1">
    <source>
        <dbReference type="SAM" id="MobiDB-lite"/>
    </source>
</evidence>
<dbReference type="Proteomes" id="UP000182658">
    <property type="component" value="Unassembled WGS sequence"/>
</dbReference>
<accession>A0A1J7ICV3</accession>
<evidence type="ECO:0000313" key="2">
    <source>
        <dbReference type="EMBL" id="OIW25115.1"/>
    </source>
</evidence>
<organism evidence="2 3">
    <name type="scientific">Coniochaeta ligniaria NRRL 30616</name>
    <dbReference type="NCBI Taxonomy" id="1408157"/>
    <lineage>
        <taxon>Eukaryota</taxon>
        <taxon>Fungi</taxon>
        <taxon>Dikarya</taxon>
        <taxon>Ascomycota</taxon>
        <taxon>Pezizomycotina</taxon>
        <taxon>Sordariomycetes</taxon>
        <taxon>Sordariomycetidae</taxon>
        <taxon>Coniochaetales</taxon>
        <taxon>Coniochaetaceae</taxon>
        <taxon>Coniochaeta</taxon>
    </lineage>
</organism>
<feature type="compositionally biased region" description="Basic and acidic residues" evidence="1">
    <location>
        <begin position="109"/>
        <end position="127"/>
    </location>
</feature>
<dbReference type="AlphaFoldDB" id="A0A1J7ICV3"/>